<dbReference type="Proteomes" id="UP001238088">
    <property type="component" value="Unassembled WGS sequence"/>
</dbReference>
<evidence type="ECO:0000313" key="2">
    <source>
        <dbReference type="Proteomes" id="UP001238088"/>
    </source>
</evidence>
<organism evidence="1 2">
    <name type="scientific">Cytobacillus purgationiresistens</name>
    <dbReference type="NCBI Taxonomy" id="863449"/>
    <lineage>
        <taxon>Bacteria</taxon>
        <taxon>Bacillati</taxon>
        <taxon>Bacillota</taxon>
        <taxon>Bacilli</taxon>
        <taxon>Bacillales</taxon>
        <taxon>Bacillaceae</taxon>
        <taxon>Cytobacillus</taxon>
    </lineage>
</organism>
<protein>
    <submittedName>
        <fullName evidence="1">Uncharacterized protein</fullName>
    </submittedName>
</protein>
<dbReference type="EMBL" id="JAUSUB010000067">
    <property type="protein sequence ID" value="MDQ0273977.1"/>
    <property type="molecule type" value="Genomic_DNA"/>
</dbReference>
<gene>
    <name evidence="1" type="ORF">J2S17_005938</name>
</gene>
<reference evidence="1 2" key="1">
    <citation type="submission" date="2023-07" db="EMBL/GenBank/DDBJ databases">
        <title>Genomic Encyclopedia of Type Strains, Phase IV (KMG-IV): sequencing the most valuable type-strain genomes for metagenomic binning, comparative biology and taxonomic classification.</title>
        <authorList>
            <person name="Goeker M."/>
        </authorList>
    </citation>
    <scope>NUCLEOTIDE SEQUENCE [LARGE SCALE GENOMIC DNA]</scope>
    <source>
        <strain evidence="1 2">DSM 23494</strain>
    </source>
</reference>
<comment type="caution">
    <text evidence="1">The sequence shown here is derived from an EMBL/GenBank/DDBJ whole genome shotgun (WGS) entry which is preliminary data.</text>
</comment>
<sequence length="46" mass="5289">MVVKKYTKSNEAILDSRTVLSFLMKLSRQDSSIRNAIKQENFDGIL</sequence>
<name>A0ABU0ARU9_9BACI</name>
<keyword evidence="2" id="KW-1185">Reference proteome</keyword>
<proteinExistence type="predicted"/>
<accession>A0ABU0ARU9</accession>
<evidence type="ECO:0000313" key="1">
    <source>
        <dbReference type="EMBL" id="MDQ0273977.1"/>
    </source>
</evidence>